<feature type="domain" description="EF-hand" evidence="2">
    <location>
        <begin position="235"/>
        <end position="261"/>
    </location>
</feature>
<dbReference type="EMBL" id="LACI01002340">
    <property type="protein sequence ID" value="KJU82380.1"/>
    <property type="molecule type" value="Genomic_DNA"/>
</dbReference>
<dbReference type="PROSITE" id="PS50222">
    <property type="entry name" value="EF_HAND_2"/>
    <property type="match status" value="1"/>
</dbReference>
<feature type="signal peptide" evidence="1">
    <location>
        <begin position="1"/>
        <end position="26"/>
    </location>
</feature>
<dbReference type="InterPro" id="IPR018247">
    <property type="entry name" value="EF_Hand_1_Ca_BS"/>
</dbReference>
<keyword evidence="3" id="KW-0482">Metalloprotease</keyword>
<reference evidence="3 4" key="1">
    <citation type="submission" date="2015-02" db="EMBL/GenBank/DDBJ databases">
        <title>Single-cell genomics of uncultivated deep-branching MTB reveals a conserved set of magnetosome genes.</title>
        <authorList>
            <person name="Kolinko S."/>
            <person name="Richter M."/>
            <person name="Glockner F.O."/>
            <person name="Brachmann A."/>
            <person name="Schuler D."/>
        </authorList>
    </citation>
    <scope>NUCLEOTIDE SEQUENCE [LARGE SCALE GENOMIC DNA]</scope>
    <source>
        <strain evidence="3">TM-1</strain>
    </source>
</reference>
<dbReference type="Proteomes" id="UP000033423">
    <property type="component" value="Unassembled WGS sequence"/>
</dbReference>
<gene>
    <name evidence="3" type="ORF">MBAV_005429</name>
</gene>
<keyword evidence="4" id="KW-1185">Reference proteome</keyword>
<dbReference type="GO" id="GO:0008237">
    <property type="term" value="F:metallopeptidase activity"/>
    <property type="evidence" value="ECO:0007669"/>
    <property type="project" value="UniProtKB-KW"/>
</dbReference>
<organism evidence="3 4">
    <name type="scientific">Candidatus Magnetobacterium bavaricum</name>
    <dbReference type="NCBI Taxonomy" id="29290"/>
    <lineage>
        <taxon>Bacteria</taxon>
        <taxon>Pseudomonadati</taxon>
        <taxon>Nitrospirota</taxon>
        <taxon>Thermodesulfovibrionia</taxon>
        <taxon>Thermodesulfovibrionales</taxon>
        <taxon>Candidatus Magnetobacteriaceae</taxon>
        <taxon>Candidatus Magnetobacterium</taxon>
    </lineage>
</organism>
<keyword evidence="3" id="KW-0378">Hydrolase</keyword>
<name>A0A0F3GKD5_9BACT</name>
<dbReference type="AlphaFoldDB" id="A0A0F3GKD5"/>
<dbReference type="InterPro" id="IPR008757">
    <property type="entry name" value="Peptidase_M6-like_domain"/>
</dbReference>
<protein>
    <submittedName>
        <fullName evidence="3">Secreted metalloprotease</fullName>
    </submittedName>
</protein>
<feature type="chain" id="PRO_5002461119" evidence="1">
    <location>
        <begin position="27"/>
        <end position="570"/>
    </location>
</feature>
<dbReference type="PROSITE" id="PS00018">
    <property type="entry name" value="EF_HAND_1"/>
    <property type="match status" value="1"/>
</dbReference>
<comment type="caution">
    <text evidence="3">The sequence shown here is derived from an EMBL/GenBank/DDBJ whole genome shotgun (WGS) entry which is preliminary data.</text>
</comment>
<dbReference type="PANTHER" id="PTHR41775:SF1">
    <property type="entry name" value="PEPTIDASE M6-LIKE DOMAIN-CONTAINING PROTEIN"/>
    <property type="match status" value="1"/>
</dbReference>
<keyword evidence="3" id="KW-0645">Protease</keyword>
<keyword evidence="1" id="KW-0732">Signal</keyword>
<evidence type="ECO:0000259" key="2">
    <source>
        <dbReference type="PROSITE" id="PS50222"/>
    </source>
</evidence>
<evidence type="ECO:0000313" key="3">
    <source>
        <dbReference type="EMBL" id="KJU82380.1"/>
    </source>
</evidence>
<accession>A0A0F3GKD5</accession>
<dbReference type="GO" id="GO:0006508">
    <property type="term" value="P:proteolysis"/>
    <property type="evidence" value="ECO:0007669"/>
    <property type="project" value="UniProtKB-KW"/>
</dbReference>
<dbReference type="InterPro" id="IPR002048">
    <property type="entry name" value="EF_hand_dom"/>
</dbReference>
<sequence length="570" mass="60539">MKKGINAFIVGMLILLVAGMAALAEAVPAAPDSATITQPDGSSFEARQRGDEWHNWVETVDGYSVVKADDGYWYYISTYSNSTPVLTGVKAHLSPPVDLNKHIMLPKEEIKKKLAVKNKINPKAGPNGAFSGKVLFILVEFSNKAHTPANNEAAFATLLSTDIADYYSDASYGNVTLTPATESSGTANNGVIDWINLATCKSTTYNHPNTGSTTGVANQQLAKDAIECADTSVNFAAYDTNSDGYVDTSELAVVIIAAGYEASMSGAPTPNLWGHQWSISTPPQVDGKYVGAYHNGAGGYAMFGEVHSSGSNPHIATIGIMVHELGHLIFDWVDLYDTDDSSEGIGAFSLMSAGSWGKANNDTYSGKTPVLPCAYDKYLRGWVSGSVGSGTVSITAAGHTNATSANTVYRATTSDSNQYFLVENRQAAGYDLGLEKWLGTNFGGGLAIFHIDTSQTDNTSDTHRLVNLETADNYQMTSGNKGQNANLWRSGNATTFNNSSTPNSKLYNGSASLVSIASISATGTTMTAVFSTSTTSVTTVPTLDAWSIIGIIGLSSIAMYRVRRREFSND</sequence>
<dbReference type="NCBIfam" id="TIGR03296">
    <property type="entry name" value="M6dom_TIGR03296"/>
    <property type="match status" value="1"/>
</dbReference>
<evidence type="ECO:0000256" key="1">
    <source>
        <dbReference type="SAM" id="SignalP"/>
    </source>
</evidence>
<evidence type="ECO:0000313" key="4">
    <source>
        <dbReference type="Proteomes" id="UP000033423"/>
    </source>
</evidence>
<proteinExistence type="predicted"/>
<dbReference type="PANTHER" id="PTHR41775">
    <property type="entry name" value="SECRETED PROTEIN-RELATED"/>
    <property type="match status" value="1"/>
</dbReference>
<dbReference type="GO" id="GO:0005509">
    <property type="term" value="F:calcium ion binding"/>
    <property type="evidence" value="ECO:0007669"/>
    <property type="project" value="InterPro"/>
</dbReference>